<keyword evidence="2" id="KW-0479">Metal-binding</keyword>
<dbReference type="SUPFAM" id="SSF102712">
    <property type="entry name" value="JAB1/MPN domain"/>
    <property type="match status" value="1"/>
</dbReference>
<evidence type="ECO:0000256" key="5">
    <source>
        <dbReference type="ARBA" id="ARBA00023049"/>
    </source>
</evidence>
<dbReference type="EMBL" id="BAABAB010000049">
    <property type="protein sequence ID" value="GAA3638872.1"/>
    <property type="molecule type" value="Genomic_DNA"/>
</dbReference>
<keyword evidence="5" id="KW-0482">Metalloprotease</keyword>
<gene>
    <name evidence="8" type="ORF">GCM10022236_46650</name>
</gene>
<keyword evidence="9" id="KW-1185">Reference proteome</keyword>
<sequence length="221" mass="24756">MVSAVSVIQRRHAQPEPSLDPHSGRRTDVLTMPAALYSGLLRQAQDLHAAGMKAYGLLLGDPADPRFPYSATDVVIFDPRRNRRNDPAFQPAFHAQGSYFRRYDDAGFVADPTDLFEAWRAAEDAGLEPVAPFHVHRRQPCNFSSIDFRLHNPAFRWHLIISLRDPRQPAIQPFAVTKGWDDFGIDETDALESSELAYRGPEVRPLQLALSADPGTIERVA</sequence>
<dbReference type="Gene3D" id="3.40.140.10">
    <property type="entry name" value="Cytidine Deaminase, domain 2"/>
    <property type="match status" value="1"/>
</dbReference>
<feature type="region of interest" description="Disordered" evidence="6">
    <location>
        <begin position="1"/>
        <end position="26"/>
    </location>
</feature>
<evidence type="ECO:0000259" key="7">
    <source>
        <dbReference type="Pfam" id="PF14464"/>
    </source>
</evidence>
<evidence type="ECO:0000256" key="6">
    <source>
        <dbReference type="SAM" id="MobiDB-lite"/>
    </source>
</evidence>
<organism evidence="8 9">
    <name type="scientific">Microlunatus ginsengisoli</name>
    <dbReference type="NCBI Taxonomy" id="363863"/>
    <lineage>
        <taxon>Bacteria</taxon>
        <taxon>Bacillati</taxon>
        <taxon>Actinomycetota</taxon>
        <taxon>Actinomycetes</taxon>
        <taxon>Propionibacteriales</taxon>
        <taxon>Propionibacteriaceae</taxon>
        <taxon>Microlunatus</taxon>
    </lineage>
</organism>
<feature type="domain" description="JAB" evidence="7">
    <location>
        <begin position="82"/>
        <end position="162"/>
    </location>
</feature>
<evidence type="ECO:0000256" key="4">
    <source>
        <dbReference type="ARBA" id="ARBA00022833"/>
    </source>
</evidence>
<dbReference type="Pfam" id="PF14464">
    <property type="entry name" value="Prok-JAB"/>
    <property type="match status" value="1"/>
</dbReference>
<evidence type="ECO:0000256" key="3">
    <source>
        <dbReference type="ARBA" id="ARBA00022801"/>
    </source>
</evidence>
<accession>A0ABP7ARB4</accession>
<dbReference type="Proteomes" id="UP001501490">
    <property type="component" value="Unassembled WGS sequence"/>
</dbReference>
<evidence type="ECO:0000256" key="1">
    <source>
        <dbReference type="ARBA" id="ARBA00022670"/>
    </source>
</evidence>
<proteinExistence type="predicted"/>
<evidence type="ECO:0000256" key="2">
    <source>
        <dbReference type="ARBA" id="ARBA00022723"/>
    </source>
</evidence>
<name>A0ABP7ARB4_9ACTN</name>
<keyword evidence="4" id="KW-0862">Zinc</keyword>
<keyword evidence="3" id="KW-0378">Hydrolase</keyword>
<evidence type="ECO:0000313" key="9">
    <source>
        <dbReference type="Proteomes" id="UP001501490"/>
    </source>
</evidence>
<evidence type="ECO:0000313" key="8">
    <source>
        <dbReference type="EMBL" id="GAA3638872.1"/>
    </source>
</evidence>
<protein>
    <recommendedName>
        <fullName evidence="7">JAB domain-containing protein</fullName>
    </recommendedName>
</protein>
<reference evidence="9" key="1">
    <citation type="journal article" date="2019" name="Int. J. Syst. Evol. Microbiol.">
        <title>The Global Catalogue of Microorganisms (GCM) 10K type strain sequencing project: providing services to taxonomists for standard genome sequencing and annotation.</title>
        <authorList>
            <consortium name="The Broad Institute Genomics Platform"/>
            <consortium name="The Broad Institute Genome Sequencing Center for Infectious Disease"/>
            <person name="Wu L."/>
            <person name="Ma J."/>
        </authorList>
    </citation>
    <scope>NUCLEOTIDE SEQUENCE [LARGE SCALE GENOMIC DNA]</scope>
    <source>
        <strain evidence="9">JCM 16929</strain>
    </source>
</reference>
<comment type="caution">
    <text evidence="8">The sequence shown here is derived from an EMBL/GenBank/DDBJ whole genome shotgun (WGS) entry which is preliminary data.</text>
</comment>
<dbReference type="InterPro" id="IPR028090">
    <property type="entry name" value="JAB_dom_prok"/>
</dbReference>
<keyword evidence="1" id="KW-0645">Protease</keyword>